<dbReference type="GO" id="GO:0016787">
    <property type="term" value="F:hydrolase activity"/>
    <property type="evidence" value="ECO:0007669"/>
    <property type="project" value="UniProtKB-KW"/>
</dbReference>
<proteinExistence type="predicted"/>
<dbReference type="PIRSF" id="PIRSF003109">
    <property type="entry name" value="McrC"/>
    <property type="match status" value="1"/>
</dbReference>
<dbReference type="Proteomes" id="UP000783796">
    <property type="component" value="Unassembled WGS sequence"/>
</dbReference>
<dbReference type="InterPro" id="IPR014407">
    <property type="entry name" value="McrC_bac"/>
</dbReference>
<accession>A0A948WVT1</accession>
<comment type="caution">
    <text evidence="1">The sequence shown here is derived from an EMBL/GenBank/DDBJ whole genome shotgun (WGS) entry which is preliminary data.</text>
</comment>
<dbReference type="InterPro" id="IPR019292">
    <property type="entry name" value="McrC"/>
</dbReference>
<evidence type="ECO:0000313" key="2">
    <source>
        <dbReference type="Proteomes" id="UP000783796"/>
    </source>
</evidence>
<sequence length="349" mass="41164">MTRDKGILIRNIYYMLTYAFQELRKNNYDDIAKEDFEQILELFAEILYKGVSLQLKQGLYKEYVNCHEILPVLKGRLDIEDTINCMIQHKSLLGCDYDELSEDNIFNQIIKSTILLLIRNNSLRHKYKKGLCSILPFFGNVHELNLMTVKWKLLKFQRNNQNYRMLMNICYFIVDGVLMTTQKGEFKMATFTDEHMNKLFERFVLEYYRKHHKYLKANSDMVEWDIYDTESTVVDFLPSMKTDISLHNGDKTLIIDTKYYGSMTQTQFGKSTIHSGNMYQIFTYVKNKDCDNSGNVSGMLLYAKTEEETVPELDVVIGKNRFLVKTLDLNQRFDEISKQLDLIVSLYFT</sequence>
<dbReference type="GO" id="GO:0004519">
    <property type="term" value="F:endonuclease activity"/>
    <property type="evidence" value="ECO:0007669"/>
    <property type="project" value="UniProtKB-KW"/>
</dbReference>
<keyword evidence="1" id="KW-0378">Hydrolase</keyword>
<evidence type="ECO:0000313" key="1">
    <source>
        <dbReference type="EMBL" id="MBU3838212.1"/>
    </source>
</evidence>
<dbReference type="PANTHER" id="PTHR38733">
    <property type="entry name" value="PROTEIN MCRC"/>
    <property type="match status" value="1"/>
</dbReference>
<dbReference type="EC" id="3.1.21.-" evidence="1"/>
<dbReference type="Pfam" id="PF10117">
    <property type="entry name" value="McrBC"/>
    <property type="match status" value="1"/>
</dbReference>
<keyword evidence="1" id="KW-0255">Endonuclease</keyword>
<reference evidence="1" key="1">
    <citation type="journal article" date="2021" name="PeerJ">
        <title>Extensive microbial diversity within the chicken gut microbiome revealed by metagenomics and culture.</title>
        <authorList>
            <person name="Gilroy R."/>
            <person name="Ravi A."/>
            <person name="Getino M."/>
            <person name="Pursley I."/>
            <person name="Horton D.L."/>
            <person name="Alikhan N.F."/>
            <person name="Baker D."/>
            <person name="Gharbi K."/>
            <person name="Hall N."/>
            <person name="Watson M."/>
            <person name="Adriaenssens E.M."/>
            <person name="Foster-Nyarko E."/>
            <person name="Jarju S."/>
            <person name="Secka A."/>
            <person name="Antonio M."/>
            <person name="Oren A."/>
            <person name="Chaudhuri R.R."/>
            <person name="La Ragione R."/>
            <person name="Hildebrand F."/>
            <person name="Pallen M.J."/>
        </authorList>
    </citation>
    <scope>NUCLEOTIDE SEQUENCE</scope>
    <source>
        <strain evidence="1">G4-2901</strain>
    </source>
</reference>
<dbReference type="EMBL" id="JAHLFW010000069">
    <property type="protein sequence ID" value="MBU3838212.1"/>
    <property type="molecule type" value="Genomic_DNA"/>
</dbReference>
<dbReference type="GO" id="GO:0009307">
    <property type="term" value="P:DNA restriction-modification system"/>
    <property type="evidence" value="ECO:0007669"/>
    <property type="project" value="InterPro"/>
</dbReference>
<keyword evidence="1" id="KW-0540">Nuclease</keyword>
<organism evidence="1 2">
    <name type="scientific">Candidatus Phocaeicola faecigallinarum</name>
    <dbReference type="NCBI Taxonomy" id="2838732"/>
    <lineage>
        <taxon>Bacteria</taxon>
        <taxon>Pseudomonadati</taxon>
        <taxon>Bacteroidota</taxon>
        <taxon>Bacteroidia</taxon>
        <taxon>Bacteroidales</taxon>
        <taxon>Bacteroidaceae</taxon>
        <taxon>Phocaeicola</taxon>
    </lineage>
</organism>
<protein>
    <submittedName>
        <fullName evidence="1">5-methylcytosine-specific restriction endonuclease system specificity protein McrC</fullName>
        <ecNumber evidence="1">3.1.21.-</ecNumber>
    </submittedName>
</protein>
<dbReference type="AlphaFoldDB" id="A0A948WVT1"/>
<gene>
    <name evidence="1" type="primary">mcrC</name>
    <name evidence="1" type="ORF">H9777_07865</name>
</gene>
<name>A0A948WVT1_9BACT</name>
<dbReference type="NCBIfam" id="NF007277">
    <property type="entry name" value="PRK09736.1"/>
    <property type="match status" value="1"/>
</dbReference>
<reference evidence="1" key="2">
    <citation type="submission" date="2021-04" db="EMBL/GenBank/DDBJ databases">
        <authorList>
            <person name="Gilroy R."/>
        </authorList>
    </citation>
    <scope>NUCLEOTIDE SEQUENCE</scope>
    <source>
        <strain evidence="1">G4-2901</strain>
    </source>
</reference>
<dbReference type="PANTHER" id="PTHR38733:SF1">
    <property type="entry name" value="TYPE IV METHYL-DIRECTED RESTRICTION ENZYME ECOKMCRBC"/>
    <property type="match status" value="1"/>
</dbReference>